<dbReference type="Gene3D" id="1.10.472.80">
    <property type="entry name" value="Ypt/Rab-GAP domain of gyp1p, domain 3"/>
    <property type="match status" value="1"/>
</dbReference>
<dbReference type="PANTHER" id="PTHR22957:SF26">
    <property type="entry name" value="LD44506P"/>
    <property type="match status" value="1"/>
</dbReference>
<keyword evidence="4" id="KW-1185">Reference proteome</keyword>
<dbReference type="SMART" id="SM00164">
    <property type="entry name" value="TBC"/>
    <property type="match status" value="1"/>
</dbReference>
<dbReference type="SUPFAM" id="SSF47923">
    <property type="entry name" value="Ypt/Rab-GAP domain of gyp1p"/>
    <property type="match status" value="2"/>
</dbReference>
<evidence type="ECO:0000256" key="1">
    <source>
        <dbReference type="SAM" id="MobiDB-lite"/>
    </source>
</evidence>
<feature type="compositionally biased region" description="Polar residues" evidence="1">
    <location>
        <begin position="197"/>
        <end position="211"/>
    </location>
</feature>
<dbReference type="Gene3D" id="1.10.10.750">
    <property type="entry name" value="Ypt/Rab-GAP domain of gyp1p, domain 1"/>
    <property type="match status" value="1"/>
</dbReference>
<dbReference type="FunFam" id="1.10.10.750:FF:000007">
    <property type="entry name" value="TBC1 domain family member"/>
    <property type="match status" value="1"/>
</dbReference>
<evidence type="ECO:0000259" key="2">
    <source>
        <dbReference type="PROSITE" id="PS50086"/>
    </source>
</evidence>
<feature type="compositionally biased region" description="Low complexity" evidence="1">
    <location>
        <begin position="258"/>
        <end position="281"/>
    </location>
</feature>
<dbReference type="InterPro" id="IPR000195">
    <property type="entry name" value="Rab-GAP-TBC_dom"/>
</dbReference>
<dbReference type="Proteomes" id="UP000242770">
    <property type="component" value="Unassembled WGS sequence"/>
</dbReference>
<dbReference type="EMBL" id="CCFA01000457">
    <property type="protein sequence ID" value="CDR98880.1"/>
    <property type="molecule type" value="Genomic_DNA"/>
</dbReference>
<dbReference type="PROSITE" id="PS50086">
    <property type="entry name" value="TBC_RABGAP"/>
    <property type="match status" value="1"/>
</dbReference>
<name>A0A0F7RSC3_9BASI</name>
<dbReference type="STRING" id="49012.A0A0F7RSC3"/>
<reference evidence="4" key="1">
    <citation type="submission" date="2014-06" db="EMBL/GenBank/DDBJ databases">
        <authorList>
            <person name="Berkman P.J."/>
        </authorList>
    </citation>
    <scope>NUCLEOTIDE SEQUENCE [LARGE SCALE GENOMIC DNA]</scope>
</reference>
<organism evidence="3 4">
    <name type="scientific">Sporisorium scitamineum</name>
    <dbReference type="NCBI Taxonomy" id="49012"/>
    <lineage>
        <taxon>Eukaryota</taxon>
        <taxon>Fungi</taxon>
        <taxon>Dikarya</taxon>
        <taxon>Basidiomycota</taxon>
        <taxon>Ustilaginomycotina</taxon>
        <taxon>Ustilaginomycetes</taxon>
        <taxon>Ustilaginales</taxon>
        <taxon>Ustilaginaceae</taxon>
        <taxon>Sporisorium</taxon>
    </lineage>
</organism>
<feature type="region of interest" description="Disordered" evidence="1">
    <location>
        <begin position="1"/>
        <end position="100"/>
    </location>
</feature>
<dbReference type="Pfam" id="PF00566">
    <property type="entry name" value="RabGAP-TBC"/>
    <property type="match status" value="1"/>
</dbReference>
<feature type="region of interest" description="Disordered" evidence="1">
    <location>
        <begin position="258"/>
        <end position="321"/>
    </location>
</feature>
<feature type="compositionally biased region" description="Polar residues" evidence="1">
    <location>
        <begin position="1"/>
        <end position="11"/>
    </location>
</feature>
<feature type="compositionally biased region" description="Low complexity" evidence="1">
    <location>
        <begin position="43"/>
        <end position="58"/>
    </location>
</feature>
<dbReference type="GO" id="GO:0005096">
    <property type="term" value="F:GTPase activator activity"/>
    <property type="evidence" value="ECO:0007669"/>
    <property type="project" value="TreeGrafter"/>
</dbReference>
<feature type="domain" description="Rab-GAP TBC" evidence="2">
    <location>
        <begin position="349"/>
        <end position="573"/>
    </location>
</feature>
<sequence>MAPPASSSRGGQTRRAGDFDDQAWGIESDDDDFVTRVAPRTNSQSSTSASAPIAAVPIARRESRNRRTSWTVIEKQQGAGAGGVQDLLDQTPIAGSPPTDLADAVAAGLALDRANSGGSGAGFQLVDDDPRPGSGSETEDVDLDTGKTVRRRRSQRAAYKLSPGTSEAETLRRSLRSDLDHLVRDPAHALTRLATQWSASAHRSTPSTEQAAQPVPQPLTTTSGLGVAPTPTKHDFTFDPIAAAGDGLIMTGPSFADTASSNRGLSTSSSSASHLDSAANAESADVSFSKTGTNTTQDGTEQSADGAASNRSLARKRSVRTSRRRQQLLSCLSKQSVDMALLRTLAWAGVPDELRPIVWQLLLGYLPAVASVRASTLSRKRAEYAAGVELAFAKGIAALDQAIWHQIHIDVPRTNPGIRLWQRQATQQALERILYVWAIRHPASGYVQGINDLATPFFEVFLSAYIESDPELFDVALLPSNVLEAIEADTFWCLSKLLDGIQDNYIFAQPGIQRQVRRLGELVARIDAPLHAHLQEQGVEYMQFAFRWMNCLLMREMSVRNIIRMWDTYLAEGPDAFSDFHLYVCSVFLHKWTDKLRTMDFQGIIMFLQSLPTQNWSDKDAEMLLSEAFMYKTLFGNTAHLNK</sequence>
<feature type="compositionally biased region" description="Polar residues" evidence="1">
    <location>
        <begin position="286"/>
        <end position="303"/>
    </location>
</feature>
<feature type="region of interest" description="Disordered" evidence="1">
    <location>
        <begin position="113"/>
        <end position="170"/>
    </location>
</feature>
<protein>
    <recommendedName>
        <fullName evidence="2">Rab-GAP TBC domain-containing protein</fullName>
    </recommendedName>
</protein>
<feature type="region of interest" description="Disordered" evidence="1">
    <location>
        <begin position="197"/>
        <end position="232"/>
    </location>
</feature>
<dbReference type="GO" id="GO:0005794">
    <property type="term" value="C:Golgi apparatus"/>
    <property type="evidence" value="ECO:0007669"/>
    <property type="project" value="TreeGrafter"/>
</dbReference>
<evidence type="ECO:0000313" key="4">
    <source>
        <dbReference type="Proteomes" id="UP000242770"/>
    </source>
</evidence>
<dbReference type="InterPro" id="IPR035969">
    <property type="entry name" value="Rab-GAP_TBC_sf"/>
</dbReference>
<dbReference type="Gene3D" id="1.10.8.270">
    <property type="entry name" value="putative rabgap domain of human tbc1 domain family member 14 like domains"/>
    <property type="match status" value="1"/>
</dbReference>
<dbReference type="FunFam" id="1.10.8.270:FF:000037">
    <property type="entry name" value="TBC1 domain family member 22A"/>
    <property type="match status" value="1"/>
</dbReference>
<accession>A0A0F7RSC3</accession>
<gene>
    <name evidence="3" type="primary">SSCI08970.1</name>
</gene>
<dbReference type="FunFam" id="1.10.472.80:FF:000001">
    <property type="entry name" value="TBC1 domain family member 22B"/>
    <property type="match status" value="1"/>
</dbReference>
<proteinExistence type="predicted"/>
<dbReference type="PANTHER" id="PTHR22957">
    <property type="entry name" value="TBC1 DOMAIN FAMILY MEMBER GTPASE-ACTIVATING PROTEIN"/>
    <property type="match status" value="1"/>
</dbReference>
<dbReference type="AlphaFoldDB" id="A0A0F7RSC3"/>
<evidence type="ECO:0000313" key="3">
    <source>
        <dbReference type="EMBL" id="CDR98880.1"/>
    </source>
</evidence>